<feature type="domain" description="NusG-like N-terminal" evidence="2">
    <location>
        <begin position="32"/>
        <end position="129"/>
    </location>
</feature>
<dbReference type="STRING" id="763034.HMPREF9446_02485"/>
<protein>
    <submittedName>
        <fullName evidence="3">Transcription termination/antitermination factor NusG</fullName>
    </submittedName>
</protein>
<dbReference type="HOGENOM" id="CLU_116148_0_0_10"/>
<dbReference type="Proteomes" id="UP000003416">
    <property type="component" value="Unassembled WGS sequence"/>
</dbReference>
<dbReference type="EMBL" id="AFBN01000047">
    <property type="protein sequence ID" value="EGF56083.1"/>
    <property type="molecule type" value="Genomic_DNA"/>
</dbReference>
<name>F3PUL2_9BACE</name>
<comment type="caution">
    <text evidence="3">The sequence shown here is derived from an EMBL/GenBank/DDBJ whole genome shotgun (WGS) entry which is preliminary data.</text>
</comment>
<sequence length="204" mass="23832">MGRFCFKGIYANHIHLLFITFKLLDKQSKFVTWYALRTYNCQEIKISDFLTDRQMVHFIPMTYVERKNREGKVKRVLVPVVHNLIFLRKDKSQKEILSILGECMTPISVLRKEGSGDCYEIPDSQMVEFRALCDPDFEDKQFITHDEADAKPGKEVRIVHGQFAGMTGKLHRVNNNYFFIKTLAGVGVMIRISRWYCKVIDSKL</sequence>
<keyword evidence="4" id="KW-1185">Reference proteome</keyword>
<evidence type="ECO:0000313" key="4">
    <source>
        <dbReference type="Proteomes" id="UP000003416"/>
    </source>
</evidence>
<dbReference type="Pfam" id="PF02357">
    <property type="entry name" value="NusG"/>
    <property type="match status" value="1"/>
</dbReference>
<dbReference type="CDD" id="cd09895">
    <property type="entry name" value="NGN_SP_UpxY"/>
    <property type="match status" value="1"/>
</dbReference>
<keyword evidence="1" id="KW-0804">Transcription</keyword>
<dbReference type="InterPro" id="IPR036735">
    <property type="entry name" value="NGN_dom_sf"/>
</dbReference>
<gene>
    <name evidence="3" type="ORF">HMPREF9446_02485</name>
</gene>
<proteinExistence type="predicted"/>
<dbReference type="GO" id="GO:0006354">
    <property type="term" value="P:DNA-templated transcription elongation"/>
    <property type="evidence" value="ECO:0007669"/>
    <property type="project" value="InterPro"/>
</dbReference>
<evidence type="ECO:0000259" key="2">
    <source>
        <dbReference type="Pfam" id="PF02357"/>
    </source>
</evidence>
<evidence type="ECO:0000256" key="1">
    <source>
        <dbReference type="ARBA" id="ARBA00023163"/>
    </source>
</evidence>
<accession>F3PUL2</accession>
<dbReference type="AlphaFoldDB" id="F3PUL2"/>
<dbReference type="Gene3D" id="3.30.70.940">
    <property type="entry name" value="NusG, N-terminal domain"/>
    <property type="match status" value="1"/>
</dbReference>
<reference evidence="3 4" key="1">
    <citation type="submission" date="2011-02" db="EMBL/GenBank/DDBJ databases">
        <authorList>
            <person name="Weinstock G."/>
            <person name="Sodergren E."/>
            <person name="Clifton S."/>
            <person name="Fulton L."/>
            <person name="Fulton B."/>
            <person name="Courtney L."/>
            <person name="Fronick C."/>
            <person name="Harrison M."/>
            <person name="Strong C."/>
            <person name="Farmer C."/>
            <person name="Delahaunty K."/>
            <person name="Markovic C."/>
            <person name="Hall O."/>
            <person name="Minx P."/>
            <person name="Tomlinson C."/>
            <person name="Mitreva M."/>
            <person name="Hou S."/>
            <person name="Chen J."/>
            <person name="Wollam A."/>
            <person name="Pepin K.H."/>
            <person name="Johnson M."/>
            <person name="Bhonagiri V."/>
            <person name="Zhang X."/>
            <person name="Suruliraj S."/>
            <person name="Warren W."/>
            <person name="Chinwalla A."/>
            <person name="Mardis E.R."/>
            <person name="Wilson R.K."/>
        </authorList>
    </citation>
    <scope>NUCLEOTIDE SEQUENCE [LARGE SCALE GENOMIC DNA]</scope>
    <source>
        <strain evidence="3 4">YIT 12057</strain>
    </source>
</reference>
<dbReference type="eggNOG" id="COG0250">
    <property type="taxonomic scope" value="Bacteria"/>
</dbReference>
<dbReference type="InterPro" id="IPR006645">
    <property type="entry name" value="NGN-like_dom"/>
</dbReference>
<dbReference type="SUPFAM" id="SSF82679">
    <property type="entry name" value="N-utilization substance G protein NusG, N-terminal domain"/>
    <property type="match status" value="1"/>
</dbReference>
<organism evidence="3 4">
    <name type="scientific">Bacteroides fluxus YIT 12057</name>
    <dbReference type="NCBI Taxonomy" id="763034"/>
    <lineage>
        <taxon>Bacteria</taxon>
        <taxon>Pseudomonadati</taxon>
        <taxon>Bacteroidota</taxon>
        <taxon>Bacteroidia</taxon>
        <taxon>Bacteroidales</taxon>
        <taxon>Bacteroidaceae</taxon>
        <taxon>Bacteroides</taxon>
    </lineage>
</organism>
<dbReference type="NCBIfam" id="NF033644">
    <property type="entry name" value="antiterm_UpxY"/>
    <property type="match status" value="1"/>
</dbReference>
<evidence type="ECO:0000313" key="3">
    <source>
        <dbReference type="EMBL" id="EGF56083.1"/>
    </source>
</evidence>